<reference evidence="3 4" key="1">
    <citation type="submission" date="2024-02" db="EMBL/GenBank/DDBJ databases">
        <authorList>
            <person name="Chen Y."/>
            <person name="Shah S."/>
            <person name="Dougan E. K."/>
            <person name="Thang M."/>
            <person name="Chan C."/>
        </authorList>
    </citation>
    <scope>NUCLEOTIDE SEQUENCE [LARGE SCALE GENOMIC DNA]</scope>
</reference>
<evidence type="ECO:0000259" key="2">
    <source>
        <dbReference type="Pfam" id="PF00566"/>
    </source>
</evidence>
<dbReference type="Pfam" id="PF00566">
    <property type="entry name" value="RabGAP-TBC"/>
    <property type="match status" value="1"/>
</dbReference>
<accession>A0ABP0NN38</accession>
<dbReference type="EMBL" id="CAXAMN010021884">
    <property type="protein sequence ID" value="CAK9064247.1"/>
    <property type="molecule type" value="Genomic_DNA"/>
</dbReference>
<organism evidence="3 4">
    <name type="scientific">Durusdinium trenchii</name>
    <dbReference type="NCBI Taxonomy" id="1381693"/>
    <lineage>
        <taxon>Eukaryota</taxon>
        <taxon>Sar</taxon>
        <taxon>Alveolata</taxon>
        <taxon>Dinophyceae</taxon>
        <taxon>Suessiales</taxon>
        <taxon>Symbiodiniaceae</taxon>
        <taxon>Durusdinium</taxon>
    </lineage>
</organism>
<dbReference type="InterPro" id="IPR035969">
    <property type="entry name" value="Rab-GAP_TBC_sf"/>
</dbReference>
<dbReference type="Gene3D" id="1.10.472.80">
    <property type="entry name" value="Ypt/Rab-GAP domain of gyp1p, domain 3"/>
    <property type="match status" value="1"/>
</dbReference>
<feature type="transmembrane region" description="Helical" evidence="1">
    <location>
        <begin position="1022"/>
        <end position="1045"/>
    </location>
</feature>
<keyword evidence="1" id="KW-1133">Transmembrane helix</keyword>
<dbReference type="SUPFAM" id="SSF47923">
    <property type="entry name" value="Ypt/Rab-GAP domain of gyp1p"/>
    <property type="match status" value="1"/>
</dbReference>
<keyword evidence="1" id="KW-0472">Membrane</keyword>
<comment type="caution">
    <text evidence="3">The sequence shown here is derived from an EMBL/GenBank/DDBJ whole genome shotgun (WGS) entry which is preliminary data.</text>
</comment>
<evidence type="ECO:0000256" key="1">
    <source>
        <dbReference type="SAM" id="Phobius"/>
    </source>
</evidence>
<keyword evidence="4" id="KW-1185">Reference proteome</keyword>
<feature type="transmembrane region" description="Helical" evidence="1">
    <location>
        <begin position="1057"/>
        <end position="1074"/>
    </location>
</feature>
<feature type="domain" description="Rab-GAP TBC" evidence="2">
    <location>
        <begin position="770"/>
        <end position="854"/>
    </location>
</feature>
<evidence type="ECO:0000313" key="4">
    <source>
        <dbReference type="Proteomes" id="UP001642484"/>
    </source>
</evidence>
<proteinExistence type="predicted"/>
<dbReference type="Proteomes" id="UP001642484">
    <property type="component" value="Unassembled WGS sequence"/>
</dbReference>
<feature type="transmembrane region" description="Helical" evidence="1">
    <location>
        <begin position="994"/>
        <end position="1010"/>
    </location>
</feature>
<evidence type="ECO:0000313" key="3">
    <source>
        <dbReference type="EMBL" id="CAK9064247.1"/>
    </source>
</evidence>
<name>A0ABP0NN38_9DINO</name>
<keyword evidence="1" id="KW-0812">Transmembrane</keyword>
<gene>
    <name evidence="3" type="ORF">CCMP2556_LOCUS31565</name>
</gene>
<dbReference type="InterPro" id="IPR000195">
    <property type="entry name" value="Rab-GAP-TBC_dom"/>
</dbReference>
<protein>
    <recommendedName>
        <fullName evidence="2">Rab-GAP TBC domain-containing protein</fullName>
    </recommendedName>
</protein>
<sequence>MAGVARDAGEETVFLCLEASDLLLEPMCSTWELQQELVPYVLSHSLQHEDFLKLPKAERQAKVKILTQRILSGGETGAPSGDEEESPGQLRMAEALSPHRFWAHLRAKYGTRLGSILEMLQLLEPLLKARRVVVLRFEGEVDMVSASLILRASRPCPASVPMQESWQRDFVPGTFGTGSLNAWLQEVSSTSSRVPPLWSRLAAATEGLEVNAKAFALILCAQALSSETVPEAMAVAGRSFCEDPHRPVPCLSAVSFGHDFTSERLQALEELCAWSGGLSFNVDEPVMLKPAAEGLAAHLFSQVSDDGRFFERRRYYAQKQELGTCFMELPRLVKCLEGDSTPSVTPLHLHRRHSCSGLPALLVKASSLIDYAVPSESMLTVLSDVTLALAHRWSRSLRVWRIRRGLRDLVFGEPGSIGLDFEEPKPEGEGSTTWRLRATHPPASALKMQEGSELVAIHRVRVTERTVRSEVARRISSRPVSLTFRLPKSKKEVPEKEIFPMVIAEIVVSELREGLPPLKTAQPPLSTAVQKIQSAKARCTLQMHQASRLLQSVRRWGTMPGTSVPTWVEDLKVDSPLGRRWAKTASLDLFAREPGLLYRVLLFCGEAQTLAFAGRSCSCWRQLLLDMAQRSPRQLWSWVLRHGRSLSARQRIGFWQWCLGEDDSKHAAALMAAAAARTKRSETKRSETPEEILLGAAVRSDLLSLSRLCSGLGGTVPGLEVSSASMLALLDALGSEPRDSAAALIVDRLLQEPWHCQRLWLLSDAALPWLVMQCRYFQVIIAAQLPNLFRHFMGEGLAPELFFCAWLQGGVFFQSCLKAETQLRIMDHFIFERSFKVFVKLAVAIFTLLEKRLIGQDIEKMMDILFESQAWDLSQEEILKATFAVKTKEYTEYTYPDIHYNIELHILKHDNKHMHTPKQFRHIHILQQWTETAKWAVPSVTNLELPARVASEDLPGSTPQIMSVECELKLGASTAVILDPRTTLGAHRTTVDCLYIAGGSMFLMAIFLLYKLVRQNLLSDTLFLLFFILSALGWILMGLAGDFLVAGENWATKVAKVLITLSWAFLLLNCCCVLEGDLLQKGARAWAEVGWVNSQ</sequence>